<comment type="caution">
    <text evidence="1">The sequence shown here is derived from an EMBL/GenBank/DDBJ whole genome shotgun (WGS) entry which is preliminary data.</text>
</comment>
<dbReference type="Gene3D" id="1.10.8.930">
    <property type="entry name" value="Protein of unknown function DUF1465"/>
    <property type="match status" value="1"/>
</dbReference>
<protein>
    <submittedName>
        <fullName evidence="1">Regulator of CtrA degradation</fullName>
    </submittedName>
</protein>
<gene>
    <name evidence="1" type="ORF">F4695_001648</name>
</gene>
<accession>A0A7X0JJI4</accession>
<evidence type="ECO:0000313" key="1">
    <source>
        <dbReference type="EMBL" id="MBB6508299.1"/>
    </source>
</evidence>
<reference evidence="1 2" key="1">
    <citation type="submission" date="2020-08" db="EMBL/GenBank/DDBJ databases">
        <title>The Agave Microbiome: Exploring the role of microbial communities in plant adaptations to desert environments.</title>
        <authorList>
            <person name="Partida-Martinez L.P."/>
        </authorList>
    </citation>
    <scope>NUCLEOTIDE SEQUENCE [LARGE SCALE GENOMIC DNA]</scope>
    <source>
        <strain evidence="1 2">AS3.12</strain>
    </source>
</reference>
<name>A0A7X0JJI4_9HYPH</name>
<dbReference type="Pfam" id="PF07323">
    <property type="entry name" value="DUF1465"/>
    <property type="match status" value="1"/>
</dbReference>
<dbReference type="Proteomes" id="UP000585437">
    <property type="component" value="Unassembled WGS sequence"/>
</dbReference>
<sequence length="191" mass="21241">MELFEPLRHCLSKKALAGMNSMSEQGLNTVSFAGRAASSAQFKSLYSEGMALVEETASYLDGQGRAASKVLPRMASVLYAAESMRLTTRLMQMASWLLLQRAVNNGEMSRDQVLSEKSKVRLDGFNVDRNAPGWLDLPESFRDLVERSLRLQNRVALLDREIYRAPEAVVISDNENSVRAQQNLLHTAFGG</sequence>
<evidence type="ECO:0000313" key="2">
    <source>
        <dbReference type="Proteomes" id="UP000585437"/>
    </source>
</evidence>
<dbReference type="EMBL" id="JACHBU010000003">
    <property type="protein sequence ID" value="MBB6508299.1"/>
    <property type="molecule type" value="Genomic_DNA"/>
</dbReference>
<dbReference type="AlphaFoldDB" id="A0A7X0JJI4"/>
<proteinExistence type="predicted"/>
<keyword evidence="2" id="KW-1185">Reference proteome</keyword>
<dbReference type="InterPro" id="IPR010848">
    <property type="entry name" value="DUF1465"/>
</dbReference>
<dbReference type="InterPro" id="IPR038301">
    <property type="entry name" value="AraC-like_sf"/>
</dbReference>
<organism evidence="1 2">
    <name type="scientific">Rhizobium soli</name>
    <dbReference type="NCBI Taxonomy" id="424798"/>
    <lineage>
        <taxon>Bacteria</taxon>
        <taxon>Pseudomonadati</taxon>
        <taxon>Pseudomonadota</taxon>
        <taxon>Alphaproteobacteria</taxon>
        <taxon>Hyphomicrobiales</taxon>
        <taxon>Rhizobiaceae</taxon>
        <taxon>Rhizobium/Agrobacterium group</taxon>
        <taxon>Rhizobium</taxon>
    </lineage>
</organism>